<proteinExistence type="predicted"/>
<organism evidence="1 2">
    <name type="scientific">Puccinia striiformis</name>
    <dbReference type="NCBI Taxonomy" id="27350"/>
    <lineage>
        <taxon>Eukaryota</taxon>
        <taxon>Fungi</taxon>
        <taxon>Dikarya</taxon>
        <taxon>Basidiomycota</taxon>
        <taxon>Pucciniomycotina</taxon>
        <taxon>Pucciniomycetes</taxon>
        <taxon>Pucciniales</taxon>
        <taxon>Pucciniaceae</taxon>
        <taxon>Puccinia</taxon>
    </lineage>
</organism>
<keyword evidence="2" id="KW-1185">Reference proteome</keyword>
<comment type="caution">
    <text evidence="1">The sequence shown here is derived from an EMBL/GenBank/DDBJ whole genome shotgun (WGS) entry which is preliminary data.</text>
</comment>
<evidence type="ECO:0000313" key="1">
    <source>
        <dbReference type="EMBL" id="POV94177.1"/>
    </source>
</evidence>
<name>A0A2S4UA64_9BASI</name>
<evidence type="ECO:0000313" key="2">
    <source>
        <dbReference type="Proteomes" id="UP000239156"/>
    </source>
</evidence>
<dbReference type="EMBL" id="PKSL01000446">
    <property type="protein sequence ID" value="POV94177.1"/>
    <property type="molecule type" value="Genomic_DNA"/>
</dbReference>
<protein>
    <submittedName>
        <fullName evidence="1">Uncharacterized protein</fullName>
    </submittedName>
</protein>
<dbReference type="AlphaFoldDB" id="A0A2S4UA64"/>
<sequence>MGTHWTYSDNFDKNQLDPWASCNQPLISENSQVNWNQPDYYKQTQVEKTEQMGKTNTAGDVGKEISSSCLENCLPSQKLCKEFPGFLTGRDDFMVFLDWSGTKSYLGNLSIWPDEDCLSDQVKVALYEWGSDGRYYMNKDTYHIAIVTGEYGKEDGFLDKVVERMKLLCGKFDWELFKYVLEEDQEKWETQHQNILSGASVSVLL</sequence>
<dbReference type="VEuPathDB" id="FungiDB:PSHT_08647"/>
<dbReference type="Proteomes" id="UP000239156">
    <property type="component" value="Unassembled WGS sequence"/>
</dbReference>
<accession>A0A2S4UA64</accession>
<reference evidence="1" key="1">
    <citation type="submission" date="2017-12" db="EMBL/GenBank/DDBJ databases">
        <title>Gene loss provides genomic basis for host adaptation in cereal stripe rust fungi.</title>
        <authorList>
            <person name="Xia C."/>
        </authorList>
    </citation>
    <scope>NUCLEOTIDE SEQUENCE [LARGE SCALE GENOMIC DNA]</scope>
    <source>
        <strain evidence="1">93-210</strain>
    </source>
</reference>
<dbReference type="VEuPathDB" id="FungiDB:PSTT_16980"/>
<gene>
    <name evidence="1" type="ORF">PSTT_16980</name>
</gene>